<evidence type="ECO:0000313" key="3">
    <source>
        <dbReference type="EMBL" id="MDP9904667.1"/>
    </source>
</evidence>
<proteinExistence type="predicted"/>
<dbReference type="AlphaFoldDB" id="A0AAW8DG89"/>
<feature type="region of interest" description="Disordered" evidence="1">
    <location>
        <begin position="66"/>
        <end position="104"/>
    </location>
</feature>
<keyword evidence="2" id="KW-0472">Membrane</keyword>
<feature type="transmembrane region" description="Helical" evidence="2">
    <location>
        <begin position="6"/>
        <end position="35"/>
    </location>
</feature>
<sequence>MIDVHFMIYLGVLGVVLVCALVLAVLMVLVFAVAASVVSVRGRGKAAVQPNASGGQAWFWRQERRPARVRPDAGPAQAPGSNSHLPPAGDRHAGRGRHYGNLRT</sequence>
<name>A0AAW8DG89_9MICC</name>
<evidence type="ECO:0000256" key="2">
    <source>
        <dbReference type="SAM" id="Phobius"/>
    </source>
</evidence>
<evidence type="ECO:0000313" key="4">
    <source>
        <dbReference type="EMBL" id="MDQ0180904.1"/>
    </source>
</evidence>
<keyword evidence="5" id="KW-1185">Reference proteome</keyword>
<dbReference type="EMBL" id="JAUSTF010000004">
    <property type="protein sequence ID" value="MDQ0180904.1"/>
    <property type="molecule type" value="Genomic_DNA"/>
</dbReference>
<dbReference type="Proteomes" id="UP001242995">
    <property type="component" value="Unassembled WGS sequence"/>
</dbReference>
<comment type="caution">
    <text evidence="3">The sequence shown here is derived from an EMBL/GenBank/DDBJ whole genome shotgun (WGS) entry which is preliminary data.</text>
</comment>
<gene>
    <name evidence="3" type="ORF">J2S90_001622</name>
    <name evidence="4" type="ORF">J2S93_002331</name>
</gene>
<evidence type="ECO:0000313" key="6">
    <source>
        <dbReference type="Proteomes" id="UP001242995"/>
    </source>
</evidence>
<feature type="compositionally biased region" description="Basic residues" evidence="1">
    <location>
        <begin position="94"/>
        <end position="104"/>
    </location>
</feature>
<dbReference type="Proteomes" id="UP001230951">
    <property type="component" value="Unassembled WGS sequence"/>
</dbReference>
<protein>
    <submittedName>
        <fullName evidence="3">Uncharacterized protein</fullName>
    </submittedName>
</protein>
<keyword evidence="2" id="KW-0812">Transmembrane</keyword>
<evidence type="ECO:0000313" key="5">
    <source>
        <dbReference type="Proteomes" id="UP001230951"/>
    </source>
</evidence>
<reference evidence="3 5" key="1">
    <citation type="submission" date="2023-07" db="EMBL/GenBank/DDBJ databases">
        <title>Sorghum-associated microbial communities from plants grown in Nebraska, USA.</title>
        <authorList>
            <person name="Schachtman D."/>
        </authorList>
    </citation>
    <scope>NUCLEOTIDE SEQUENCE</scope>
    <source>
        <strain evidence="3">DS1006</strain>
        <strain evidence="4 5">DS1016</strain>
    </source>
</reference>
<dbReference type="EMBL" id="JAUSRG010000003">
    <property type="protein sequence ID" value="MDP9904667.1"/>
    <property type="molecule type" value="Genomic_DNA"/>
</dbReference>
<evidence type="ECO:0000256" key="1">
    <source>
        <dbReference type="SAM" id="MobiDB-lite"/>
    </source>
</evidence>
<keyword evidence="2" id="KW-1133">Transmembrane helix</keyword>
<accession>A0AAW8DG89</accession>
<organism evidence="3 6">
    <name type="scientific">Arthrobacter bambusae</name>
    <dbReference type="NCBI Taxonomy" id="1338426"/>
    <lineage>
        <taxon>Bacteria</taxon>
        <taxon>Bacillati</taxon>
        <taxon>Actinomycetota</taxon>
        <taxon>Actinomycetes</taxon>
        <taxon>Micrococcales</taxon>
        <taxon>Micrococcaceae</taxon>
        <taxon>Arthrobacter</taxon>
    </lineage>
</organism>